<dbReference type="OMA" id="FHEGFAL"/>
<dbReference type="AlphaFoldDB" id="A0A0X3BNK3"/>
<gene>
    <name evidence="2" type="ORF">MMAB1_2370</name>
</gene>
<dbReference type="Proteomes" id="UP000069850">
    <property type="component" value="Chromosome 1"/>
</dbReference>
<name>A0A0X3BNK3_9EURY</name>
<sequence length="223" mass="23008">MLPDGVSLGRLQGPLAALATISPRFTGAVRIDGSGGTGFVLVQGGNPYAAVYQATGENLVLNGDEAYRYLLDRPSLDYELIAYTSEETGAARAVSEEIGCLMSGDGAGPAASAGSLSAGCLEHIARQPGVIAVSVFHEGFALQSLGSADFEQVAAVAEDLLRAGTRITGDMDMGDLSQVILETPVGKLIIAPYRDLSVCVLAKPGANLGLIRLSIRGMQDQAP</sequence>
<feature type="domain" description="Roadblock/LAMTOR2" evidence="1">
    <location>
        <begin position="117"/>
        <end position="202"/>
    </location>
</feature>
<reference evidence="2 3" key="1">
    <citation type="submission" date="2016-01" db="EMBL/GenBank/DDBJ databases">
        <authorList>
            <person name="Manzoor S."/>
        </authorList>
    </citation>
    <scope>NUCLEOTIDE SEQUENCE [LARGE SCALE GENOMIC DNA]</scope>
    <source>
        <strain evidence="2">Methanoculleus sp MAB1</strain>
    </source>
</reference>
<dbReference type="SUPFAM" id="SSF103196">
    <property type="entry name" value="Roadblock/LC7 domain"/>
    <property type="match status" value="1"/>
</dbReference>
<dbReference type="InterPro" id="IPR004942">
    <property type="entry name" value="Roadblock/LAMTOR2_dom"/>
</dbReference>
<organism evidence="2 3">
    <name type="scientific">Methanoculleus bourgensis</name>
    <dbReference type="NCBI Taxonomy" id="83986"/>
    <lineage>
        <taxon>Archaea</taxon>
        <taxon>Methanobacteriati</taxon>
        <taxon>Methanobacteriota</taxon>
        <taxon>Stenosarchaea group</taxon>
        <taxon>Methanomicrobia</taxon>
        <taxon>Methanomicrobiales</taxon>
        <taxon>Methanomicrobiaceae</taxon>
        <taxon>Methanoculleus</taxon>
    </lineage>
</organism>
<dbReference type="SMART" id="SM00960">
    <property type="entry name" value="Robl_LC7"/>
    <property type="match status" value="1"/>
</dbReference>
<evidence type="ECO:0000313" key="2">
    <source>
        <dbReference type="EMBL" id="CVK33583.1"/>
    </source>
</evidence>
<evidence type="ECO:0000313" key="3">
    <source>
        <dbReference type="Proteomes" id="UP000069850"/>
    </source>
</evidence>
<dbReference type="GeneID" id="13353566"/>
<dbReference type="OrthoDB" id="105588at2157"/>
<dbReference type="KEGG" id="mema:MMAB1_2370"/>
<proteinExistence type="predicted"/>
<dbReference type="RefSeq" id="WP_014867734.1">
    <property type="nucleotide sequence ID" value="NZ_LT158599.1"/>
</dbReference>
<dbReference type="Gene3D" id="3.30.450.30">
    <property type="entry name" value="Dynein light chain 2a, cytoplasmic"/>
    <property type="match status" value="1"/>
</dbReference>
<protein>
    <recommendedName>
        <fullName evidence="1">Roadblock/LAMTOR2 domain-containing protein</fullName>
    </recommendedName>
</protein>
<evidence type="ECO:0000259" key="1">
    <source>
        <dbReference type="SMART" id="SM00960"/>
    </source>
</evidence>
<accession>A0A0X3BNK3</accession>
<dbReference type="EMBL" id="LT158599">
    <property type="protein sequence ID" value="CVK33583.1"/>
    <property type="molecule type" value="Genomic_DNA"/>
</dbReference>
<dbReference type="GeneID" id="27138034"/>
<dbReference type="Pfam" id="PF03259">
    <property type="entry name" value="Robl_LC7"/>
    <property type="match status" value="1"/>
</dbReference>